<dbReference type="Pfam" id="PF09069">
    <property type="entry name" value="EF-hand_3"/>
    <property type="match status" value="1"/>
</dbReference>
<dbReference type="AlphaFoldDB" id="A0A091QXQ2"/>
<feature type="non-terminal residue" evidence="2">
    <location>
        <position position="145"/>
    </location>
</feature>
<dbReference type="Proteomes" id="UP000052967">
    <property type="component" value="Unassembled WGS sequence"/>
</dbReference>
<dbReference type="GO" id="GO:0099536">
    <property type="term" value="P:synaptic signaling"/>
    <property type="evidence" value="ECO:0007669"/>
    <property type="project" value="TreeGrafter"/>
</dbReference>
<feature type="domain" description="EF-hand" evidence="1">
    <location>
        <begin position="54"/>
        <end position="141"/>
    </location>
</feature>
<dbReference type="PANTHER" id="PTHR12268">
    <property type="entry name" value="E3 UBIQUITIN-PROTEIN LIGASE KCMF1"/>
    <property type="match status" value="1"/>
</dbReference>
<dbReference type="SUPFAM" id="SSF47473">
    <property type="entry name" value="EF-hand"/>
    <property type="match status" value="2"/>
</dbReference>
<organism evidence="2 3">
    <name type="scientific">Merops nubicus</name>
    <name type="common">Northern carmine bee-eater</name>
    <dbReference type="NCBI Taxonomy" id="57421"/>
    <lineage>
        <taxon>Eukaryota</taxon>
        <taxon>Metazoa</taxon>
        <taxon>Chordata</taxon>
        <taxon>Craniata</taxon>
        <taxon>Vertebrata</taxon>
        <taxon>Euteleostomi</taxon>
        <taxon>Archelosauria</taxon>
        <taxon>Archosauria</taxon>
        <taxon>Dinosauria</taxon>
        <taxon>Saurischia</taxon>
        <taxon>Theropoda</taxon>
        <taxon>Coelurosauria</taxon>
        <taxon>Aves</taxon>
        <taxon>Neognathae</taxon>
        <taxon>Neoaves</taxon>
        <taxon>Telluraves</taxon>
        <taxon>Coraciimorphae</taxon>
        <taxon>Coraciiformes</taxon>
        <taxon>Meropidae</taxon>
        <taxon>Merops</taxon>
    </lineage>
</organism>
<evidence type="ECO:0000313" key="2">
    <source>
        <dbReference type="EMBL" id="KFQ31416.1"/>
    </source>
</evidence>
<dbReference type="InterPro" id="IPR015154">
    <property type="entry name" value="EF-hand_dom_typ2"/>
</dbReference>
<protein>
    <submittedName>
        <fullName evidence="2">Dystrobrevin beta</fullName>
    </submittedName>
</protein>
<reference evidence="2 3" key="1">
    <citation type="submission" date="2014-04" db="EMBL/GenBank/DDBJ databases">
        <title>Genome evolution of avian class.</title>
        <authorList>
            <person name="Zhang G."/>
            <person name="Li C."/>
        </authorList>
    </citation>
    <scope>NUCLEOTIDE SEQUENCE [LARGE SCALE GENOMIC DNA]</scope>
    <source>
        <strain evidence="2">BGI_N331</strain>
    </source>
</reference>
<gene>
    <name evidence="2" type="ORF">N331_08287</name>
</gene>
<proteinExistence type="predicted"/>
<sequence>SVHLVDIWNMIEAFRDNGLNTLDHSTEMSVEGRGKLTVFSVKAMLATMCGGKILDKLRYIFSQISDSNGLMIFTKFDQLLREVLKLPTAVFEGPSFGYTEHSLRTCFPQQKKITLNMFLDTLMADPPPQCLVWLPLMHRLAHVEN</sequence>
<dbReference type="InterPro" id="IPR050774">
    <property type="entry name" value="KCMF1/Dystrophin"/>
</dbReference>
<dbReference type="GO" id="GO:0045202">
    <property type="term" value="C:synapse"/>
    <property type="evidence" value="ECO:0007669"/>
    <property type="project" value="TreeGrafter"/>
</dbReference>
<dbReference type="InterPro" id="IPR011992">
    <property type="entry name" value="EF-hand-dom_pair"/>
</dbReference>
<accession>A0A091QXQ2</accession>
<feature type="non-terminal residue" evidence="2">
    <location>
        <position position="1"/>
    </location>
</feature>
<name>A0A091QXQ2_MERNU</name>
<keyword evidence="3" id="KW-1185">Reference proteome</keyword>
<evidence type="ECO:0000259" key="1">
    <source>
        <dbReference type="Pfam" id="PF09069"/>
    </source>
</evidence>
<dbReference type="GO" id="GO:0005886">
    <property type="term" value="C:plasma membrane"/>
    <property type="evidence" value="ECO:0007669"/>
    <property type="project" value="TreeGrafter"/>
</dbReference>
<dbReference type="EMBL" id="KK707743">
    <property type="protein sequence ID" value="KFQ31416.1"/>
    <property type="molecule type" value="Genomic_DNA"/>
</dbReference>
<dbReference type="PANTHER" id="PTHR12268:SF22">
    <property type="entry name" value="DYSTROBREVIN BETA"/>
    <property type="match status" value="1"/>
</dbReference>
<dbReference type="FunFam" id="1.10.238.10:FF:000016">
    <property type="entry name" value="Dystrobrevin alpha"/>
    <property type="match status" value="1"/>
</dbReference>
<evidence type="ECO:0000313" key="3">
    <source>
        <dbReference type="Proteomes" id="UP000052967"/>
    </source>
</evidence>
<dbReference type="Gene3D" id="1.10.238.10">
    <property type="entry name" value="EF-hand"/>
    <property type="match status" value="1"/>
</dbReference>